<keyword evidence="2" id="KW-0238">DNA-binding</keyword>
<reference evidence="5 6" key="1">
    <citation type="submission" date="2018-07" db="EMBL/GenBank/DDBJ databases">
        <title>Venubactetium sediminum gen. nov., sp. nov., isolated from a marine solar saltern.</title>
        <authorList>
            <person name="Wang S."/>
        </authorList>
    </citation>
    <scope>NUCLEOTIDE SEQUENCE [LARGE SCALE GENOMIC DNA]</scope>
    <source>
        <strain evidence="5 6">WD2A32</strain>
    </source>
</reference>
<dbReference type="GO" id="GO:0003677">
    <property type="term" value="F:DNA binding"/>
    <property type="evidence" value="ECO:0007669"/>
    <property type="project" value="UniProtKB-KW"/>
</dbReference>
<evidence type="ECO:0000313" key="6">
    <source>
        <dbReference type="Proteomes" id="UP000253941"/>
    </source>
</evidence>
<keyword evidence="6" id="KW-1185">Reference proteome</keyword>
<evidence type="ECO:0000256" key="1">
    <source>
        <dbReference type="ARBA" id="ARBA00023015"/>
    </source>
</evidence>
<name>A0A369TI23_9PROT</name>
<dbReference type="RefSeq" id="WP_114580280.1">
    <property type="nucleotide sequence ID" value="NZ_QPMH01000001.1"/>
</dbReference>
<keyword evidence="1" id="KW-0805">Transcription regulation</keyword>
<dbReference type="PROSITE" id="PS01117">
    <property type="entry name" value="HTH_MARR_1"/>
    <property type="match status" value="1"/>
</dbReference>
<dbReference type="GO" id="GO:0006950">
    <property type="term" value="P:response to stress"/>
    <property type="evidence" value="ECO:0007669"/>
    <property type="project" value="TreeGrafter"/>
</dbReference>
<dbReference type="PROSITE" id="PS50995">
    <property type="entry name" value="HTH_MARR_2"/>
    <property type="match status" value="1"/>
</dbReference>
<dbReference type="AlphaFoldDB" id="A0A369TI23"/>
<dbReference type="SUPFAM" id="SSF46785">
    <property type="entry name" value="Winged helix' DNA-binding domain"/>
    <property type="match status" value="1"/>
</dbReference>
<dbReference type="Proteomes" id="UP000253941">
    <property type="component" value="Unassembled WGS sequence"/>
</dbReference>
<evidence type="ECO:0000256" key="2">
    <source>
        <dbReference type="ARBA" id="ARBA00023125"/>
    </source>
</evidence>
<dbReference type="InterPro" id="IPR036388">
    <property type="entry name" value="WH-like_DNA-bd_sf"/>
</dbReference>
<dbReference type="Gene3D" id="1.10.10.10">
    <property type="entry name" value="Winged helix-like DNA-binding domain superfamily/Winged helix DNA-binding domain"/>
    <property type="match status" value="1"/>
</dbReference>
<dbReference type="Pfam" id="PF12802">
    <property type="entry name" value="MarR_2"/>
    <property type="match status" value="1"/>
</dbReference>
<dbReference type="InterPro" id="IPR039422">
    <property type="entry name" value="MarR/SlyA-like"/>
</dbReference>
<dbReference type="InterPro" id="IPR000835">
    <property type="entry name" value="HTH_MarR-typ"/>
</dbReference>
<dbReference type="GO" id="GO:0003700">
    <property type="term" value="F:DNA-binding transcription factor activity"/>
    <property type="evidence" value="ECO:0007669"/>
    <property type="project" value="InterPro"/>
</dbReference>
<evidence type="ECO:0000313" key="5">
    <source>
        <dbReference type="EMBL" id="RDD63767.1"/>
    </source>
</evidence>
<feature type="domain" description="HTH marR-type" evidence="4">
    <location>
        <begin position="5"/>
        <end position="140"/>
    </location>
</feature>
<organism evidence="5 6">
    <name type="scientific">Ferruginivarius sediminum</name>
    <dbReference type="NCBI Taxonomy" id="2661937"/>
    <lineage>
        <taxon>Bacteria</taxon>
        <taxon>Pseudomonadati</taxon>
        <taxon>Pseudomonadota</taxon>
        <taxon>Alphaproteobacteria</taxon>
        <taxon>Rhodospirillales</taxon>
        <taxon>Rhodospirillaceae</taxon>
        <taxon>Ferruginivarius</taxon>
    </lineage>
</organism>
<evidence type="ECO:0000259" key="4">
    <source>
        <dbReference type="PROSITE" id="PS50995"/>
    </source>
</evidence>
<comment type="caution">
    <text evidence="5">The sequence shown here is derived from an EMBL/GenBank/DDBJ whole genome shotgun (WGS) entry which is preliminary data.</text>
</comment>
<dbReference type="PANTHER" id="PTHR33164">
    <property type="entry name" value="TRANSCRIPTIONAL REGULATOR, MARR FAMILY"/>
    <property type="match status" value="1"/>
</dbReference>
<accession>A0A369TI23</accession>
<dbReference type="InterPro" id="IPR036390">
    <property type="entry name" value="WH_DNA-bd_sf"/>
</dbReference>
<gene>
    <name evidence="5" type="ORF">DRB17_00910</name>
</gene>
<evidence type="ECO:0000256" key="3">
    <source>
        <dbReference type="ARBA" id="ARBA00023163"/>
    </source>
</evidence>
<dbReference type="SMART" id="SM00347">
    <property type="entry name" value="HTH_MARR"/>
    <property type="match status" value="1"/>
</dbReference>
<protein>
    <submittedName>
        <fullName evidence="5">MarR family transcriptional regulator</fullName>
    </submittedName>
</protein>
<dbReference type="InterPro" id="IPR023187">
    <property type="entry name" value="Tscrpt_reg_MarR-type_CS"/>
</dbReference>
<dbReference type="PANTHER" id="PTHR33164:SF102">
    <property type="entry name" value="TRANSCRIPTIONAL REGULATORY PROTEIN"/>
    <property type="match status" value="1"/>
</dbReference>
<proteinExistence type="predicted"/>
<keyword evidence="3" id="KW-0804">Transcription</keyword>
<dbReference type="EMBL" id="QPMH01000001">
    <property type="protein sequence ID" value="RDD63767.1"/>
    <property type="molecule type" value="Genomic_DNA"/>
</dbReference>
<sequence>MKGSYLETIALIERLHRQCMEVVKAELDRLGVRDLNAVQAMILFNLGDSELTVGELTQRGYYLGSNVSYNVKKMVEAGYLKQERSPHDKRATHLSCSDKGMEICKQLDKLFGVHAEDLSGNGIDRQALSTANDSLHRLEGYWAAARMGTRSPFTTAA</sequence>